<sequence>MALFCCHRPLTSLPSPSIWPSPPLAVAAASVSRLPIKPINLPPTSLSHFAPLSISKRGCYLSIRAASDVDGVGPTADGAEPPPESKEEAKPVDKLPLESKLQERMEQKMRMKMAKKIRLRRKRLMRKRHMRKKGRWPPSKMKKLKNV</sequence>
<dbReference type="RefSeq" id="XP_031393264.1">
    <property type="nucleotide sequence ID" value="XM_031537404.1"/>
</dbReference>
<dbReference type="CDD" id="cd23709">
    <property type="entry name" value="Psrp5_CTD"/>
    <property type="match status" value="1"/>
</dbReference>
<dbReference type="GO" id="GO:0009535">
    <property type="term" value="C:chloroplast thylakoid membrane"/>
    <property type="evidence" value="ECO:0007669"/>
    <property type="project" value="TreeGrafter"/>
</dbReference>
<feature type="compositionally biased region" description="Basic and acidic residues" evidence="1">
    <location>
        <begin position="83"/>
        <end position="94"/>
    </location>
</feature>
<dbReference type="Proteomes" id="UP000515151">
    <property type="component" value="Chromosome 4"/>
</dbReference>
<keyword evidence="3" id="KW-0689">Ribosomal protein</keyword>
<reference evidence="3" key="2">
    <citation type="submission" date="2025-08" db="UniProtKB">
        <authorList>
            <consortium name="RefSeq"/>
        </authorList>
    </citation>
    <scope>IDENTIFICATION</scope>
    <source>
        <tissue evidence="3">Leaf</tissue>
    </source>
</reference>
<feature type="region of interest" description="Disordered" evidence="1">
    <location>
        <begin position="70"/>
        <end position="94"/>
    </location>
</feature>
<dbReference type="InterPro" id="IPR040307">
    <property type="entry name" value="Ribosomal_cL37"/>
</dbReference>
<dbReference type="PANTHER" id="PTHR34678:SF1">
    <property type="entry name" value="LARGE RIBOSOMAL SUBUNIT PROTEIN CL37"/>
    <property type="match status" value="1"/>
</dbReference>
<dbReference type="PANTHER" id="PTHR34678">
    <property type="entry name" value="50S RIBOSOMAL PROTEIN 5, CHLOROPLASTIC"/>
    <property type="match status" value="1"/>
</dbReference>
<protein>
    <submittedName>
        <fullName evidence="3">50S ribosomal protein 5 alpha, chloroplastic</fullName>
    </submittedName>
</protein>
<dbReference type="GO" id="GO:0032544">
    <property type="term" value="P:plastid translation"/>
    <property type="evidence" value="ECO:0007669"/>
    <property type="project" value="TreeGrafter"/>
</dbReference>
<keyword evidence="3" id="KW-0687">Ribonucleoprotein</keyword>
<proteinExistence type="predicted"/>
<organism evidence="2 3">
    <name type="scientific">Punica granatum</name>
    <name type="common">Pomegranate</name>
    <dbReference type="NCBI Taxonomy" id="22663"/>
    <lineage>
        <taxon>Eukaryota</taxon>
        <taxon>Viridiplantae</taxon>
        <taxon>Streptophyta</taxon>
        <taxon>Embryophyta</taxon>
        <taxon>Tracheophyta</taxon>
        <taxon>Spermatophyta</taxon>
        <taxon>Magnoliopsida</taxon>
        <taxon>eudicotyledons</taxon>
        <taxon>Gunneridae</taxon>
        <taxon>Pentapetalae</taxon>
        <taxon>rosids</taxon>
        <taxon>malvids</taxon>
        <taxon>Myrtales</taxon>
        <taxon>Lythraceae</taxon>
        <taxon>Punica</taxon>
    </lineage>
</organism>
<dbReference type="OrthoDB" id="782293at2759"/>
<evidence type="ECO:0000313" key="3">
    <source>
        <dbReference type="RefSeq" id="XP_031393264.1"/>
    </source>
</evidence>
<accession>A0A6P8DFK2</accession>
<dbReference type="AlphaFoldDB" id="A0A6P8DFK2"/>
<feature type="region of interest" description="Disordered" evidence="1">
    <location>
        <begin position="126"/>
        <end position="147"/>
    </location>
</feature>
<keyword evidence="2" id="KW-1185">Reference proteome</keyword>
<evidence type="ECO:0000313" key="2">
    <source>
        <dbReference type="Proteomes" id="UP000515151"/>
    </source>
</evidence>
<dbReference type="GO" id="GO:0005840">
    <property type="term" value="C:ribosome"/>
    <property type="evidence" value="ECO:0007669"/>
    <property type="project" value="UniProtKB-KW"/>
</dbReference>
<gene>
    <name evidence="3" type="primary">LOC116204998</name>
</gene>
<name>A0A6P8DFK2_PUNGR</name>
<dbReference type="GeneID" id="116204998"/>
<evidence type="ECO:0000256" key="1">
    <source>
        <dbReference type="SAM" id="MobiDB-lite"/>
    </source>
</evidence>
<reference evidence="2" key="1">
    <citation type="journal article" date="2020" name="Plant Biotechnol. J.">
        <title>The pomegranate (Punica granatum L.) draft genome dissects genetic divergence between soft- and hard-seeded cultivars.</title>
        <authorList>
            <person name="Luo X."/>
            <person name="Li H."/>
            <person name="Wu Z."/>
            <person name="Yao W."/>
            <person name="Zhao P."/>
            <person name="Cao D."/>
            <person name="Yu H."/>
            <person name="Li K."/>
            <person name="Poudel K."/>
            <person name="Zhao D."/>
            <person name="Zhang F."/>
            <person name="Xia X."/>
            <person name="Chen L."/>
            <person name="Wang Q."/>
            <person name="Jing D."/>
            <person name="Cao S."/>
        </authorList>
    </citation>
    <scope>NUCLEOTIDE SEQUENCE [LARGE SCALE GENOMIC DNA]</scope>
    <source>
        <strain evidence="2">cv. Tunisia</strain>
    </source>
</reference>